<keyword evidence="5" id="KW-1185">Reference proteome</keyword>
<dbReference type="PROSITE" id="PS51462">
    <property type="entry name" value="NUDIX"/>
    <property type="match status" value="1"/>
</dbReference>
<name>A0A3M2M6P3_9ACTN</name>
<dbReference type="CDD" id="cd02883">
    <property type="entry name" value="NUDIX_Hydrolase"/>
    <property type="match status" value="1"/>
</dbReference>
<evidence type="ECO:0000256" key="2">
    <source>
        <dbReference type="ARBA" id="ARBA00022801"/>
    </source>
</evidence>
<dbReference type="InterPro" id="IPR020084">
    <property type="entry name" value="NUDIX_hydrolase_CS"/>
</dbReference>
<dbReference type="SUPFAM" id="SSF55811">
    <property type="entry name" value="Nudix"/>
    <property type="match status" value="1"/>
</dbReference>
<dbReference type="InterPro" id="IPR010982">
    <property type="entry name" value="Lambda_DNA-bd_dom_sf"/>
</dbReference>
<evidence type="ECO:0000259" key="3">
    <source>
        <dbReference type="PROSITE" id="PS51462"/>
    </source>
</evidence>
<dbReference type="InterPro" id="IPR000086">
    <property type="entry name" value="NUDIX_hydrolase_dom"/>
</dbReference>
<dbReference type="Gene3D" id="3.90.79.10">
    <property type="entry name" value="Nucleoside Triphosphate Pyrophosphohydrolase"/>
    <property type="match status" value="1"/>
</dbReference>
<evidence type="ECO:0000313" key="5">
    <source>
        <dbReference type="Proteomes" id="UP000282674"/>
    </source>
</evidence>
<feature type="domain" description="Nudix hydrolase" evidence="3">
    <location>
        <begin position="75"/>
        <end position="198"/>
    </location>
</feature>
<comment type="caution">
    <text evidence="4">The sequence shown here is derived from an EMBL/GenBank/DDBJ whole genome shotgun (WGS) entry which is preliminary data.</text>
</comment>
<sequence length="202" mass="21366">MARTWTGADATALRRGLGLTIEAFARRVGVAARTVDHWAAHPQVVPRSGQQAALDRLLAAAPAGVRDQVAAPAGRPMRVAVAVVARAGMVLLVRRRDEGPIGWQFPAGVIKPGEDGGAVAVRETHAETGVHCTVAEHLGCRVHPVTAVVCDYFVCSYLAGRPVNRDPAENTSVAWAPIGKLTEFVGPTIYPPILTALEECRA</sequence>
<dbReference type="Gene3D" id="1.10.260.40">
    <property type="entry name" value="lambda repressor-like DNA-binding domains"/>
    <property type="match status" value="1"/>
</dbReference>
<evidence type="ECO:0000256" key="1">
    <source>
        <dbReference type="ARBA" id="ARBA00001946"/>
    </source>
</evidence>
<dbReference type="PROSITE" id="PS00893">
    <property type="entry name" value="NUDIX_BOX"/>
    <property type="match status" value="1"/>
</dbReference>
<accession>A0A3M2M6P3</accession>
<reference evidence="4 5" key="1">
    <citation type="submission" date="2018-10" db="EMBL/GenBank/DDBJ databases">
        <title>Isolation from soil.</title>
        <authorList>
            <person name="Hu J."/>
        </authorList>
    </citation>
    <scope>NUCLEOTIDE SEQUENCE [LARGE SCALE GENOMIC DNA]</scope>
    <source>
        <strain evidence="4 5">NEAU-Ht49</strain>
    </source>
</reference>
<dbReference type="GO" id="GO:0016787">
    <property type="term" value="F:hydrolase activity"/>
    <property type="evidence" value="ECO:0007669"/>
    <property type="project" value="UniProtKB-KW"/>
</dbReference>
<dbReference type="Pfam" id="PF00293">
    <property type="entry name" value="NUDIX"/>
    <property type="match status" value="1"/>
</dbReference>
<comment type="cofactor">
    <cofactor evidence="1">
        <name>Mg(2+)</name>
        <dbReference type="ChEBI" id="CHEBI:18420"/>
    </cofactor>
</comment>
<dbReference type="GO" id="GO:0003677">
    <property type="term" value="F:DNA binding"/>
    <property type="evidence" value="ECO:0007669"/>
    <property type="project" value="InterPro"/>
</dbReference>
<dbReference type="OrthoDB" id="4523834at2"/>
<protein>
    <submittedName>
        <fullName evidence="4">NUDIX domain-containing protein</fullName>
    </submittedName>
</protein>
<evidence type="ECO:0000313" key="4">
    <source>
        <dbReference type="EMBL" id="RMI45474.1"/>
    </source>
</evidence>
<proteinExistence type="predicted"/>
<dbReference type="PANTHER" id="PTHR43046:SF14">
    <property type="entry name" value="MUTT_NUDIX FAMILY PROTEIN"/>
    <property type="match status" value="1"/>
</dbReference>
<dbReference type="EMBL" id="RFFG01000013">
    <property type="protein sequence ID" value="RMI45474.1"/>
    <property type="molecule type" value="Genomic_DNA"/>
</dbReference>
<gene>
    <name evidence="4" type="ORF">EBO15_09690</name>
</gene>
<dbReference type="PANTHER" id="PTHR43046">
    <property type="entry name" value="GDP-MANNOSE MANNOSYL HYDROLASE"/>
    <property type="match status" value="1"/>
</dbReference>
<keyword evidence="2" id="KW-0378">Hydrolase</keyword>
<organism evidence="4 5">
    <name type="scientific">Actinomadura harenae</name>
    <dbReference type="NCBI Taxonomy" id="2483351"/>
    <lineage>
        <taxon>Bacteria</taxon>
        <taxon>Bacillati</taxon>
        <taxon>Actinomycetota</taxon>
        <taxon>Actinomycetes</taxon>
        <taxon>Streptosporangiales</taxon>
        <taxon>Thermomonosporaceae</taxon>
        <taxon>Actinomadura</taxon>
    </lineage>
</organism>
<dbReference type="InterPro" id="IPR015797">
    <property type="entry name" value="NUDIX_hydrolase-like_dom_sf"/>
</dbReference>
<dbReference type="AlphaFoldDB" id="A0A3M2M6P3"/>
<dbReference type="Proteomes" id="UP000282674">
    <property type="component" value="Unassembled WGS sequence"/>
</dbReference>